<dbReference type="STRING" id="135208.A0A4Z0A0Q9"/>
<reference evidence="2 3" key="1">
    <citation type="submission" date="2019-02" db="EMBL/GenBank/DDBJ databases">
        <title>Genome sequencing of the rare red list fungi Hericium alpestre (H. flagellum).</title>
        <authorList>
            <person name="Buettner E."/>
            <person name="Kellner H."/>
        </authorList>
    </citation>
    <scope>NUCLEOTIDE SEQUENCE [LARGE SCALE GENOMIC DNA]</scope>
    <source>
        <strain evidence="2 3">DSM 108284</strain>
    </source>
</reference>
<dbReference type="Proteomes" id="UP000298061">
    <property type="component" value="Unassembled WGS sequence"/>
</dbReference>
<feature type="domain" description="BTB" evidence="1">
    <location>
        <begin position="301"/>
        <end position="373"/>
    </location>
</feature>
<dbReference type="Gene3D" id="3.30.710.10">
    <property type="entry name" value="Potassium Channel Kv1.1, Chain A"/>
    <property type="match status" value="2"/>
</dbReference>
<dbReference type="Pfam" id="PF00651">
    <property type="entry name" value="BTB"/>
    <property type="match status" value="2"/>
</dbReference>
<dbReference type="PANTHER" id="PTHR24413">
    <property type="entry name" value="SPECKLE-TYPE POZ PROTEIN"/>
    <property type="match status" value="1"/>
</dbReference>
<protein>
    <recommendedName>
        <fullName evidence="1">BTB domain-containing protein</fullName>
    </recommendedName>
</protein>
<keyword evidence="3" id="KW-1185">Reference proteome</keyword>
<dbReference type="OrthoDB" id="2971889at2759"/>
<dbReference type="AlphaFoldDB" id="A0A4Z0A0Q9"/>
<dbReference type="EMBL" id="SFCI01000418">
    <property type="protein sequence ID" value="TFY79927.1"/>
    <property type="molecule type" value="Genomic_DNA"/>
</dbReference>
<sequence length="614" mass="69632">MSEARPEKRSRLSDEVEQVESIENNSTVPLFTKSDPWFDDGNIILSCGNTGFRVHQGVLALHSPVFKDMLTVGNPGGVLFEGCGVVALTDDADDVRHLLNAMYLIEYGSGRERSLEMLSSMLRMSTKYVVDRFRKQVIQRLSSMFPSTLAKYTAAVRDRRILAKLDPIAAVQLSLDCDVPSILPTALYLCIIREEKTSAVLQELCQAVYRDNVMPQSQPAYHRILFEKRLRELLDGVFEAHDRDKIWAHPVGDSESPEPVGMNNSPSCKRLRVEDESQASIWQNAYPPFSRTSSQFWLADGSIVLVCGATGFRVHKSVLALRSAVFRDIFSIDEDHGINETFDGCVVVRLSDDATDMLRLLEALYTRKYSTFSGKSEITLAVMDSLLKLSTKYFFDDLRAEMVDFLRDMFPCDRSKYDFWDSRSNVRQFNWSSFVAVEFAMTYNIPAILPAACYEAMFVGISAVFNTELRCSPEEKSIQLSDITLSTCVLFAENWRDIVEDVLDIRTLKQYPGVDMPDNCGDCGGFLPEERQAVERQYRTVPIDVFRPYPALHLKLTGLRNNAGKGPACRNCYDELENFEEHIRDQLWNQMTKACGYDDWDAVLRAVPETDLDA</sequence>
<name>A0A4Z0A0Q9_9AGAM</name>
<dbReference type="InterPro" id="IPR000210">
    <property type="entry name" value="BTB/POZ_dom"/>
</dbReference>
<organism evidence="2 3">
    <name type="scientific">Hericium alpestre</name>
    <dbReference type="NCBI Taxonomy" id="135208"/>
    <lineage>
        <taxon>Eukaryota</taxon>
        <taxon>Fungi</taxon>
        <taxon>Dikarya</taxon>
        <taxon>Basidiomycota</taxon>
        <taxon>Agaricomycotina</taxon>
        <taxon>Agaricomycetes</taxon>
        <taxon>Russulales</taxon>
        <taxon>Hericiaceae</taxon>
        <taxon>Hericium</taxon>
    </lineage>
</organism>
<comment type="caution">
    <text evidence="2">The sequence shown here is derived from an EMBL/GenBank/DDBJ whole genome shotgun (WGS) entry which is preliminary data.</text>
</comment>
<proteinExistence type="predicted"/>
<dbReference type="InterPro" id="IPR011333">
    <property type="entry name" value="SKP1/BTB/POZ_sf"/>
</dbReference>
<accession>A0A4Z0A0Q9</accession>
<dbReference type="SMART" id="SM00225">
    <property type="entry name" value="BTB"/>
    <property type="match status" value="2"/>
</dbReference>
<evidence type="ECO:0000313" key="2">
    <source>
        <dbReference type="EMBL" id="TFY79927.1"/>
    </source>
</evidence>
<dbReference type="SUPFAM" id="SSF54695">
    <property type="entry name" value="POZ domain"/>
    <property type="match status" value="2"/>
</dbReference>
<evidence type="ECO:0000259" key="1">
    <source>
        <dbReference type="PROSITE" id="PS50097"/>
    </source>
</evidence>
<dbReference type="CDD" id="cd18186">
    <property type="entry name" value="BTB_POZ_ZBTB_KLHL-like"/>
    <property type="match status" value="2"/>
</dbReference>
<feature type="domain" description="BTB" evidence="1">
    <location>
        <begin position="41"/>
        <end position="103"/>
    </location>
</feature>
<gene>
    <name evidence="2" type="ORF">EWM64_g4088</name>
</gene>
<evidence type="ECO:0000313" key="3">
    <source>
        <dbReference type="Proteomes" id="UP000298061"/>
    </source>
</evidence>
<dbReference type="PROSITE" id="PS50097">
    <property type="entry name" value="BTB"/>
    <property type="match status" value="2"/>
</dbReference>